<organism evidence="2 3">
    <name type="scientific">Gryllotalpicola daejeonensis</name>
    <dbReference type="NCBI Taxonomy" id="993087"/>
    <lineage>
        <taxon>Bacteria</taxon>
        <taxon>Bacillati</taxon>
        <taxon>Actinomycetota</taxon>
        <taxon>Actinomycetes</taxon>
        <taxon>Micrococcales</taxon>
        <taxon>Microbacteriaceae</taxon>
        <taxon>Gryllotalpicola</taxon>
    </lineage>
</organism>
<dbReference type="Proteomes" id="UP001415169">
    <property type="component" value="Unassembled WGS sequence"/>
</dbReference>
<evidence type="ECO:0000313" key="2">
    <source>
        <dbReference type="EMBL" id="GAA4160390.1"/>
    </source>
</evidence>
<evidence type="ECO:0000313" key="3">
    <source>
        <dbReference type="Proteomes" id="UP001415169"/>
    </source>
</evidence>
<keyword evidence="3" id="KW-1185">Reference proteome</keyword>
<sequence length="662" mass="69843">MFTWLNRRWHLVREEGERGSALMLVIGIAAVLTIVVATGLSLAQSATIKSGSDRDSAAAVAAAYSGIADYSARLTNDNSYINRGDAHAPFSVHSTGLTLPPTLNPAFCYGQSGGGCTPNTWAPVPGAAGNEAFRYEVDNSQYNKTGTVQLLATGRAGQTTRSIRATVRQNGFLQYVYFSDFETMDPALLAPKTGHDWSVECARYQFTDAATNPTPRNTDNCGGLIQFSSHESINGPIHSNDTLLICGGTFTDEIETGNPKPAPNNYLTGNSSSTCNGTYTTPVFKNKPPQSVTQMGMPKDNTEMVADTSSHDPNPGCIYTGPTAITFNSDGTMTVVSPWTRSTYSDIAQAATDTGRAAMCGTPGAGGLGAPRSAANPTGGQTLPVPAQNLIYVQSVPTGSSDPNYSSTTMTQSLGANSCKESDTGKNNLGYPWTSTNNSSSYMGGATYPTASAPANGKSTETVTQFNGNNYYNCASGDAFITGTVKGQVTVAASHYVYTTGDLNYATANDILGIDGQAAIWVWNPTFGCTDLSHTGSYSNVVYNTTNDLINAESTSGCQADLPQNGRTINAAMLSVNDTFQVQNYNLVGDGSEALTVNGAIVQRFRGTVGTVNSTGFTKHYSYDQRLKNISPPRFQNAVAAPWSAIQYSAAQPAYNADGSVH</sequence>
<reference evidence="2" key="1">
    <citation type="journal article" date="2014" name="Int. J. Syst. Evol. Microbiol.">
        <title>Complete genome of a new Firmicutes species belonging to the dominant human colonic microbiota ('Ruminococcus bicirculans') reveals two chromosomes and a selective capacity to utilize plant glucans.</title>
        <authorList>
            <consortium name="NISC Comparative Sequencing Program"/>
            <person name="Wegmann U."/>
            <person name="Louis P."/>
            <person name="Goesmann A."/>
            <person name="Henrissat B."/>
            <person name="Duncan S.H."/>
            <person name="Flint H.J."/>
        </authorList>
    </citation>
    <scope>NUCLEOTIDE SEQUENCE</scope>
    <source>
        <strain evidence="2">JCM 17590</strain>
    </source>
</reference>
<evidence type="ECO:0008006" key="4">
    <source>
        <dbReference type="Google" id="ProtNLM"/>
    </source>
</evidence>
<evidence type="ECO:0000256" key="1">
    <source>
        <dbReference type="SAM" id="Phobius"/>
    </source>
</evidence>
<keyword evidence="1" id="KW-0812">Transmembrane</keyword>
<dbReference type="RefSeq" id="WP_344791260.1">
    <property type="nucleotide sequence ID" value="NZ_BAABBV010000001.1"/>
</dbReference>
<feature type="transmembrane region" description="Helical" evidence="1">
    <location>
        <begin position="21"/>
        <end position="43"/>
    </location>
</feature>
<name>A0ABP7ZJM6_9MICO</name>
<keyword evidence="1" id="KW-0472">Membrane</keyword>
<keyword evidence="1" id="KW-1133">Transmembrane helix</keyword>
<accession>A0ABP7ZJM6</accession>
<gene>
    <name evidence="2" type="ORF">GCM10022286_16330</name>
</gene>
<comment type="caution">
    <text evidence="2">The sequence shown here is derived from an EMBL/GenBank/DDBJ whole genome shotgun (WGS) entry which is preliminary data.</text>
</comment>
<proteinExistence type="predicted"/>
<dbReference type="EMBL" id="BAABBV010000001">
    <property type="protein sequence ID" value="GAA4160390.1"/>
    <property type="molecule type" value="Genomic_DNA"/>
</dbReference>
<reference evidence="2" key="2">
    <citation type="submission" date="2023-12" db="EMBL/GenBank/DDBJ databases">
        <authorList>
            <person name="Sun Q."/>
            <person name="Inoue M."/>
        </authorList>
    </citation>
    <scope>NUCLEOTIDE SEQUENCE</scope>
    <source>
        <strain evidence="2">JCM 17590</strain>
    </source>
</reference>
<protein>
    <recommendedName>
        <fullName evidence="4">Flp pilus-assembly TadG-like N-terminal domain-containing protein</fullName>
    </recommendedName>
</protein>